<gene>
    <name evidence="2" type="ORF">DL796_08530</name>
</gene>
<reference evidence="2 3" key="1">
    <citation type="submission" date="2018-05" db="EMBL/GenBank/DDBJ databases">
        <title>Kangiella spongicola genome sequence.</title>
        <authorList>
            <person name="Maclea K.S."/>
            <person name="Goen A.E."/>
            <person name="Kelley C."/>
            <person name="Underriner A."/>
            <person name="Silverwood T."/>
            <person name="Trachtenberg A.M."/>
        </authorList>
    </citation>
    <scope>NUCLEOTIDE SEQUENCE [LARGE SCALE GENOMIC DNA]</scope>
    <source>
        <strain evidence="2 3">ATCC BAA-2076</strain>
    </source>
</reference>
<proteinExistence type="predicted"/>
<protein>
    <recommendedName>
        <fullName evidence="1">ABC-type transport auxiliary lipoprotein component domain-containing protein</fullName>
    </recommendedName>
</protein>
<accession>A0A318D3D4</accession>
<keyword evidence="3" id="KW-1185">Reference proteome</keyword>
<dbReference type="SUPFAM" id="SSF159594">
    <property type="entry name" value="XCC0632-like"/>
    <property type="match status" value="1"/>
</dbReference>
<dbReference type="RefSeq" id="WP_110201264.1">
    <property type="nucleotide sequence ID" value="NZ_QICH01000002.1"/>
</dbReference>
<comment type="caution">
    <text evidence="2">The sequence shown here is derived from an EMBL/GenBank/DDBJ whole genome shotgun (WGS) entry which is preliminary data.</text>
</comment>
<evidence type="ECO:0000259" key="1">
    <source>
        <dbReference type="Pfam" id="PF03886"/>
    </source>
</evidence>
<evidence type="ECO:0000313" key="2">
    <source>
        <dbReference type="EMBL" id="PXF63461.1"/>
    </source>
</evidence>
<dbReference type="OrthoDB" id="7063250at2"/>
<feature type="domain" description="ABC-type transport auxiliary lipoprotein component" evidence="1">
    <location>
        <begin position="38"/>
        <end position="183"/>
    </location>
</feature>
<organism evidence="2 3">
    <name type="scientific">Kangiella spongicola</name>
    <dbReference type="NCBI Taxonomy" id="796379"/>
    <lineage>
        <taxon>Bacteria</taxon>
        <taxon>Pseudomonadati</taxon>
        <taxon>Pseudomonadota</taxon>
        <taxon>Gammaproteobacteria</taxon>
        <taxon>Kangiellales</taxon>
        <taxon>Kangiellaceae</taxon>
        <taxon>Kangiella</taxon>
    </lineage>
</organism>
<name>A0A318D3D4_9GAMM</name>
<evidence type="ECO:0000313" key="3">
    <source>
        <dbReference type="Proteomes" id="UP000247689"/>
    </source>
</evidence>
<dbReference type="Pfam" id="PF03886">
    <property type="entry name" value="ABC_trans_aux"/>
    <property type="match status" value="1"/>
</dbReference>
<dbReference type="EMBL" id="QICH01000002">
    <property type="protein sequence ID" value="PXF63461.1"/>
    <property type="molecule type" value="Genomic_DNA"/>
</dbReference>
<dbReference type="Gene3D" id="3.40.50.10610">
    <property type="entry name" value="ABC-type transport auxiliary lipoprotein component"/>
    <property type="match status" value="1"/>
</dbReference>
<dbReference type="PROSITE" id="PS51257">
    <property type="entry name" value="PROKAR_LIPOPROTEIN"/>
    <property type="match status" value="1"/>
</dbReference>
<sequence length="189" mass="20985">MKYLLIGLFMALTLGGCSTRSPSANFYLLENEFSDAEKTGNLRVGLGPVSVADYLQKPQIAIRTNSSQIIFSEFDRWASDLRGLIISSLQHDLAIELNTNNVFEFPWRKSDQVEVSIQLDIKRLDASFDDSSAFLEAKVTLSRKDGPSVVRSFALREALEGDGYAAAVTAERLLIKQLAKKIAQLIQQP</sequence>
<dbReference type="AlphaFoldDB" id="A0A318D3D4"/>
<dbReference type="Proteomes" id="UP000247689">
    <property type="component" value="Unassembled WGS sequence"/>
</dbReference>
<dbReference type="InterPro" id="IPR005586">
    <property type="entry name" value="ABC_trans_aux"/>
</dbReference>